<name>A0A6J8C8L8_MYTCO</name>
<dbReference type="AlphaFoldDB" id="A0A6J8C8L8"/>
<accession>A0A6J8C8L8</accession>
<evidence type="ECO:0000313" key="1">
    <source>
        <dbReference type="EMBL" id="CAC5391379.1"/>
    </source>
</evidence>
<evidence type="ECO:0000313" key="2">
    <source>
        <dbReference type="Proteomes" id="UP000507470"/>
    </source>
</evidence>
<keyword evidence="2" id="KW-1185">Reference proteome</keyword>
<sequence length="199" mass="22279">MFCDVAILNRNSATRCWTVHYTLYSVIAGDHHPKLSGAAVLNRDCHPITNCWTANNPVSSASTGANKPKVLHIEAQSSPPPNVEGYEPERPWMDGEKRQVEFREENPFYPPRRIQLTSTGVTKLPTVPVMLPPPKNKFSYMSGKDAAKVGAKVVPDGYLVLLVEEKVVLLDGTVYLLKSTWIPDPSMTRQKTRQARHRD</sequence>
<reference evidence="1 2" key="1">
    <citation type="submission" date="2020-06" db="EMBL/GenBank/DDBJ databases">
        <authorList>
            <person name="Li R."/>
            <person name="Bekaert M."/>
        </authorList>
    </citation>
    <scope>NUCLEOTIDE SEQUENCE [LARGE SCALE GENOMIC DNA]</scope>
    <source>
        <strain evidence="2">wild</strain>
    </source>
</reference>
<proteinExistence type="predicted"/>
<organism evidence="1 2">
    <name type="scientific">Mytilus coruscus</name>
    <name type="common">Sea mussel</name>
    <dbReference type="NCBI Taxonomy" id="42192"/>
    <lineage>
        <taxon>Eukaryota</taxon>
        <taxon>Metazoa</taxon>
        <taxon>Spiralia</taxon>
        <taxon>Lophotrochozoa</taxon>
        <taxon>Mollusca</taxon>
        <taxon>Bivalvia</taxon>
        <taxon>Autobranchia</taxon>
        <taxon>Pteriomorphia</taxon>
        <taxon>Mytilida</taxon>
        <taxon>Mytiloidea</taxon>
        <taxon>Mytilidae</taxon>
        <taxon>Mytilinae</taxon>
        <taxon>Mytilus</taxon>
    </lineage>
</organism>
<dbReference type="EMBL" id="CACVKT020004734">
    <property type="protein sequence ID" value="CAC5391379.1"/>
    <property type="molecule type" value="Genomic_DNA"/>
</dbReference>
<dbReference type="Proteomes" id="UP000507470">
    <property type="component" value="Unassembled WGS sequence"/>
</dbReference>
<gene>
    <name evidence="1" type="ORF">MCOR_26391</name>
</gene>
<protein>
    <submittedName>
        <fullName evidence="1">Uncharacterized protein</fullName>
    </submittedName>
</protein>